<sequence length="305" mass="32062">MSRNTRPIRSSSFVTRAGFTGHPIDATDRPQRHSDGMTDTPHSQERRHDPEPADGPVGASRRTVMAALGGAALGAAALGLTSAQATAAPERNHAAKAPAREAADCVLTPEQTEGPYYLDLETVRKNITEGKAGVPLTLRVKVIDTATCAALPGTAVDIWHCDALGVYSGYVAGGSTPDTTFLRGVQLTDSTGVAEFTTIYPGWYVGRALHIHVKTHVGGTVANGRYQGGHVSHTGQLYFPETYNSRVAALTPYRNNTATRTLNARDGIYRNGGSSTLLTLTQTGSDLGKGVTGTVVLGIDPDAVP</sequence>
<dbReference type="InterPro" id="IPR006311">
    <property type="entry name" value="TAT_signal"/>
</dbReference>
<accession>A0ABX7TJ18</accession>
<feature type="domain" description="Intradiol ring-cleavage dioxygenases" evidence="2">
    <location>
        <begin position="116"/>
        <end position="205"/>
    </location>
</feature>
<dbReference type="InterPro" id="IPR015889">
    <property type="entry name" value="Intradiol_dOase_core"/>
</dbReference>
<dbReference type="PROSITE" id="PS51318">
    <property type="entry name" value="TAT"/>
    <property type="match status" value="1"/>
</dbReference>
<proteinExistence type="predicted"/>
<gene>
    <name evidence="3" type="ORF">S1361_04545</name>
</gene>
<evidence type="ECO:0000313" key="3">
    <source>
        <dbReference type="EMBL" id="QTD96605.1"/>
    </source>
</evidence>
<organism evidence="3 4">
    <name type="scientific">Streptomyces cyanogenus</name>
    <dbReference type="NCBI Taxonomy" id="80860"/>
    <lineage>
        <taxon>Bacteria</taxon>
        <taxon>Bacillati</taxon>
        <taxon>Actinomycetota</taxon>
        <taxon>Actinomycetes</taxon>
        <taxon>Kitasatosporales</taxon>
        <taxon>Streptomycetaceae</taxon>
        <taxon>Streptomyces</taxon>
    </lineage>
</organism>
<dbReference type="Proteomes" id="UP000663908">
    <property type="component" value="Chromosome"/>
</dbReference>
<feature type="compositionally biased region" description="Polar residues" evidence="1">
    <location>
        <begin position="1"/>
        <end position="14"/>
    </location>
</feature>
<dbReference type="PANTHER" id="PTHR34315">
    <property type="match status" value="1"/>
</dbReference>
<name>A0ABX7TJ18_STRCY</name>
<dbReference type="EMBL" id="CP071839">
    <property type="protein sequence ID" value="QTD96605.1"/>
    <property type="molecule type" value="Genomic_DNA"/>
</dbReference>
<dbReference type="Pfam" id="PF00775">
    <property type="entry name" value="Dioxygenase_C"/>
    <property type="match status" value="1"/>
</dbReference>
<evidence type="ECO:0000313" key="4">
    <source>
        <dbReference type="Proteomes" id="UP000663908"/>
    </source>
</evidence>
<reference evidence="3 4" key="1">
    <citation type="submission" date="2021-03" db="EMBL/GenBank/DDBJ databases">
        <title>Complete genome sequence of Streptomyces cyanogenus S136, producer of anticancer angucycline landomycin A.</title>
        <authorList>
            <person name="Hrab P."/>
            <person name="Ruckert C."/>
            <person name="Busche T."/>
            <person name="Ostash I."/>
            <person name="Kalinowski J."/>
            <person name="Fedorenko V."/>
            <person name="Yushchuk O."/>
            <person name="Ostash B."/>
        </authorList>
    </citation>
    <scope>NUCLEOTIDE SEQUENCE [LARGE SCALE GENOMIC DNA]</scope>
    <source>
        <strain evidence="3 4">S136</strain>
    </source>
</reference>
<evidence type="ECO:0000256" key="1">
    <source>
        <dbReference type="SAM" id="MobiDB-lite"/>
    </source>
</evidence>
<dbReference type="SUPFAM" id="SSF49482">
    <property type="entry name" value="Aromatic compound dioxygenase"/>
    <property type="match status" value="1"/>
</dbReference>
<dbReference type="Gene3D" id="2.60.130.10">
    <property type="entry name" value="Aromatic compound dioxygenase"/>
    <property type="match status" value="1"/>
</dbReference>
<evidence type="ECO:0000259" key="2">
    <source>
        <dbReference type="Pfam" id="PF00775"/>
    </source>
</evidence>
<dbReference type="InterPro" id="IPR000627">
    <property type="entry name" value="Intradiol_dOase_C"/>
</dbReference>
<keyword evidence="4" id="KW-1185">Reference proteome</keyword>
<dbReference type="CDD" id="cd03457">
    <property type="entry name" value="intradiol_dioxygenase_like"/>
    <property type="match status" value="1"/>
</dbReference>
<feature type="compositionally biased region" description="Basic and acidic residues" evidence="1">
    <location>
        <begin position="25"/>
        <end position="51"/>
    </location>
</feature>
<dbReference type="PANTHER" id="PTHR34315:SF1">
    <property type="entry name" value="INTRADIOL RING-CLEAVAGE DIOXYGENASES DOMAIN-CONTAINING PROTEIN-RELATED"/>
    <property type="match status" value="1"/>
</dbReference>
<keyword evidence="3" id="KW-0223">Dioxygenase</keyword>
<protein>
    <submittedName>
        <fullName evidence="3">Dioxygenase</fullName>
    </submittedName>
</protein>
<dbReference type="GO" id="GO:0051213">
    <property type="term" value="F:dioxygenase activity"/>
    <property type="evidence" value="ECO:0007669"/>
    <property type="project" value="UniProtKB-KW"/>
</dbReference>
<feature type="region of interest" description="Disordered" evidence="1">
    <location>
        <begin position="1"/>
        <end position="58"/>
    </location>
</feature>
<keyword evidence="3" id="KW-0560">Oxidoreductase</keyword>